<evidence type="ECO:0000313" key="2">
    <source>
        <dbReference type="Proteomes" id="UP000829398"/>
    </source>
</evidence>
<gene>
    <name evidence="1" type="ORF">KPL71_009086</name>
</gene>
<organism evidence="1 2">
    <name type="scientific">Citrus sinensis</name>
    <name type="common">Sweet orange</name>
    <name type="synonym">Citrus aurantium var. sinensis</name>
    <dbReference type="NCBI Taxonomy" id="2711"/>
    <lineage>
        <taxon>Eukaryota</taxon>
        <taxon>Viridiplantae</taxon>
        <taxon>Streptophyta</taxon>
        <taxon>Embryophyta</taxon>
        <taxon>Tracheophyta</taxon>
        <taxon>Spermatophyta</taxon>
        <taxon>Magnoliopsida</taxon>
        <taxon>eudicotyledons</taxon>
        <taxon>Gunneridae</taxon>
        <taxon>Pentapetalae</taxon>
        <taxon>rosids</taxon>
        <taxon>malvids</taxon>
        <taxon>Sapindales</taxon>
        <taxon>Rutaceae</taxon>
        <taxon>Aurantioideae</taxon>
        <taxon>Citrus</taxon>
    </lineage>
</organism>
<reference evidence="2" key="1">
    <citation type="journal article" date="2023" name="Hortic. Res.">
        <title>A chromosome-level phased genome enabling allele-level studies in sweet orange: a case study on citrus Huanglongbing tolerance.</title>
        <authorList>
            <person name="Wu B."/>
            <person name="Yu Q."/>
            <person name="Deng Z."/>
            <person name="Duan Y."/>
            <person name="Luo F."/>
            <person name="Gmitter F. Jr."/>
        </authorList>
    </citation>
    <scope>NUCLEOTIDE SEQUENCE [LARGE SCALE GENOMIC DNA]</scope>
    <source>
        <strain evidence="2">cv. Valencia</strain>
    </source>
</reference>
<comment type="caution">
    <text evidence="1">The sequence shown here is derived from an EMBL/GenBank/DDBJ whole genome shotgun (WGS) entry which is preliminary data.</text>
</comment>
<accession>A0ACB8MAB7</accession>
<protein>
    <submittedName>
        <fullName evidence="1">Disease resistance-like protein DSC1</fullName>
    </submittedName>
</protein>
<dbReference type="Proteomes" id="UP000829398">
    <property type="component" value="Chromosome 3"/>
</dbReference>
<dbReference type="EMBL" id="CM039172">
    <property type="protein sequence ID" value="KAH9782822.1"/>
    <property type="molecule type" value="Genomic_DNA"/>
</dbReference>
<keyword evidence="2" id="KW-1185">Reference proteome</keyword>
<evidence type="ECO:0000313" key="1">
    <source>
        <dbReference type="EMBL" id="KAH9782822.1"/>
    </source>
</evidence>
<sequence length="1345" mass="151631">MASTSSSSSCKYDVFLSFRGEDTRDNFTSRLHAALCRKKINTFIDDEELRRGDCISPAIFDAIQGSKISVIILSKDYASSKWCLNELVKILECKSMNGQMVVPVFYHVDPSDVRKQNGTFGDAFVKHEKQFKDVPEKVQKWRAALTEASNLSGWDSMNIRPEAKLVDEIINDILKKLKARSFSSDFNGFVGLNSRIEEIKSLLCIGLPDFRIVGIWGMGGTGKTTLAGAIFNLISWEFEGKCFMANVREESEKGGGLVHLREQVLSEVLDENIKIRTPDLPKYMRERLQQMKIFIVLDDVNKVRQLEYLTGGLDQFGPGSRLIITTRDKQVLDDFGVLNTNIYEVNGLEYHEALELFCNFAFKHDYCLDDLLVLLEHVVKYANGNPLALRVLGSFLHQKSKLEWENALENLKMISDPNIYDVLKISYNELKSEEKNIFLDIACFFAGEDKDFVLRILEVSNCVLNVLVNKSLITLSYSNKLQMHDLLQEMGREIVRQEFVKEPGKRSRLWYHEDVYHVLKKNKGTDAIEGIFLNLSKIRHIHLSSQVFANMSKLRLLKLYMPEHDDAPIMSSKVHLNQGLEYLPEELRYLHWHEYPLKTLPSNFEPENLIELNLPYGKVEQIWEGEKEALKLKSVDLHHSDNLTRMLEPSEIPNLERINLSNCKSLSYFPLYFHNVNNMLSRVVRLDLSYCAIMEIPQDIDCLSSLKELNLRGNNFRSLPASIGSLSSLTRMNLVENKLESLPASIGCLSSLESLHLTRNNLVSLPIKLPVLLSHIEARNCKQLQSLPEISGNVVELKLWSTPIEEVPSSIEWLTNLKTLDLKFCRRLKKVSTSICKLKSLSFLDLFCCTNLESFPEILEKMELLQEIDLFRSGIKELPSSIDHIEGLKCLVLSGLSSLSSLKCLDLSRHNFESLPTSISQLPRLKCLHLINCNMIRSLPELPLCLNYLNASDCKRLQSLPKISSCLETPSNQTRGNRYLPVMFKFVNCVKLHKGTERNFFANFQRRVHNALPGILHRKEDRKLIDGVESAFVYVEVGFHTADKNRFFRFSVCCKYGSDHSFLLVDSMSIYSDHVILGFDPCWNIELPEGDPHTTVSFEFFIRDVISPSDSSIHHKVKCCGVSPVYAISNQDTIPNSFTLKFAASNEEECTQHGIVHSSDEDEVESICREQINDPQWQSSLFFKIFPKEGVLFPFLIDLRRFTLNLLSIDSDHLLKAVSEAHRLSPHGLSAHGLSAHESSAHGSSAHGSFAHGSFAHGSSAHGSFAYGSSAHGSSAHGLSAHGSSAHELSAHGLPAHGLSAHEFSTHGSSAHGLFSHGLSAHGSSAHELSAHGLSAHRKSAHGTN</sequence>
<proteinExistence type="predicted"/>
<name>A0ACB8MAB7_CITSI</name>